<keyword evidence="1" id="KW-0812">Transmembrane</keyword>
<protein>
    <submittedName>
        <fullName evidence="2">Uncharacterized protein</fullName>
    </submittedName>
</protein>
<dbReference type="EMBL" id="AEPB01000053">
    <property type="protein sequence ID" value="EGA88637.1"/>
    <property type="molecule type" value="Genomic_DNA"/>
</dbReference>
<sequence length="32" mass="3483">MEKNLIFSQADFMYGVGGASILTAIVFLMTTI</sequence>
<organism evidence="2 3">
    <name type="scientific">Planococcus donghaensis MPA1U2</name>
    <dbReference type="NCBI Taxonomy" id="933115"/>
    <lineage>
        <taxon>Bacteria</taxon>
        <taxon>Bacillati</taxon>
        <taxon>Bacillota</taxon>
        <taxon>Bacilli</taxon>
        <taxon>Bacillales</taxon>
        <taxon>Caryophanaceae</taxon>
        <taxon>Planococcus</taxon>
    </lineage>
</organism>
<accession>E7RK31</accession>
<gene>
    <name evidence="2" type="ORF">GPDM_14256</name>
</gene>
<name>E7RK31_9BACL</name>
<comment type="caution">
    <text evidence="2">The sequence shown here is derived from an EMBL/GenBank/DDBJ whole genome shotgun (WGS) entry which is preliminary data.</text>
</comment>
<dbReference type="Proteomes" id="UP000003052">
    <property type="component" value="Unassembled WGS sequence"/>
</dbReference>
<proteinExistence type="predicted"/>
<dbReference type="AlphaFoldDB" id="E7RK31"/>
<keyword evidence="1" id="KW-1133">Transmembrane helix</keyword>
<feature type="transmembrane region" description="Helical" evidence="1">
    <location>
        <begin position="12"/>
        <end position="30"/>
    </location>
</feature>
<evidence type="ECO:0000313" key="2">
    <source>
        <dbReference type="EMBL" id="EGA88637.1"/>
    </source>
</evidence>
<keyword evidence="1" id="KW-0472">Membrane</keyword>
<evidence type="ECO:0000256" key="1">
    <source>
        <dbReference type="SAM" id="Phobius"/>
    </source>
</evidence>
<evidence type="ECO:0000313" key="3">
    <source>
        <dbReference type="Proteomes" id="UP000003052"/>
    </source>
</evidence>
<reference evidence="2 3" key="1">
    <citation type="journal article" date="2011" name="J. Bacteriol.">
        <title>The Draft Genome of Planococcus donghaensis MPA1U2 Reveals Nonsporulation Pathways Controlled by a Conserved Spo0A Regulon.</title>
        <authorList>
            <person name="Pearson M.D."/>
            <person name="Noller H.F."/>
        </authorList>
    </citation>
    <scope>NUCLEOTIDE SEQUENCE [LARGE SCALE GENOMIC DNA]</scope>
    <source>
        <strain evidence="2 3">MPA1U2</strain>
    </source>
</reference>